<feature type="transmembrane region" description="Helical" evidence="15">
    <location>
        <begin position="234"/>
        <end position="257"/>
    </location>
</feature>
<comment type="similarity">
    <text evidence="14">Belongs to the class VI-like SAM-binding methyltransferase superfamily. PEMT/PEM2 methyltransferase family.</text>
</comment>
<feature type="topological domain" description="Lumenal" evidence="14">
    <location>
        <begin position="1"/>
        <end position="92"/>
    </location>
</feature>
<dbReference type="UniPathway" id="UPA00753"/>
<feature type="binding site" evidence="14">
    <location>
        <begin position="264"/>
        <end position="265"/>
    </location>
    <ligand>
        <name>S-adenosyl-L-methionine</name>
        <dbReference type="ChEBI" id="CHEBI:59789"/>
    </ligand>
</feature>
<proteinExistence type="inferred from homology"/>
<comment type="pathway">
    <text evidence="2">Lipid metabolism.</text>
</comment>
<dbReference type="HAMAP" id="MF_03216">
    <property type="entry name" value="PLMT"/>
    <property type="match status" value="1"/>
</dbReference>
<comment type="subcellular location">
    <subcellularLocation>
        <location evidence="14">Endoplasmic reticulum membrane</location>
        <topology evidence="14">Multi-pass membrane protein</topology>
    </subcellularLocation>
    <subcellularLocation>
        <location evidence="14">Mitochondrion membrane</location>
        <topology evidence="14">Multi-pass membrane protein</topology>
    </subcellularLocation>
</comment>
<evidence type="ECO:0000313" key="17">
    <source>
        <dbReference type="Proteomes" id="UP000054544"/>
    </source>
</evidence>
<dbReference type="OrthoDB" id="8300106at2759"/>
<dbReference type="Proteomes" id="UP000054544">
    <property type="component" value="Unassembled WGS sequence"/>
</dbReference>
<dbReference type="GO" id="GO:0005789">
    <property type="term" value="C:endoplasmic reticulum membrane"/>
    <property type="evidence" value="ECO:0007669"/>
    <property type="project" value="UniProtKB-SubCell"/>
</dbReference>
<keyword evidence="13 14" id="KW-1208">Phospholipid metabolism</keyword>
<feature type="transmembrane region" description="Helical" evidence="15">
    <location>
        <begin position="135"/>
        <end position="155"/>
    </location>
</feature>
<protein>
    <recommendedName>
        <fullName evidence="14">Phosphatidyl-N-methylethanolamine N-methyltransferase</fullName>
        <ecNumber evidence="14">2.1.1.71</ecNumber>
    </recommendedName>
    <alternativeName>
        <fullName evidence="14">Phospholipid methyltransferase</fullName>
        <shortName evidence="14">PLMT</shortName>
    </alternativeName>
</protein>
<dbReference type="GO" id="GO:0000773">
    <property type="term" value="F:phosphatidyl-N-methylethanolamine N-methyltransferase activity"/>
    <property type="evidence" value="ECO:0007669"/>
    <property type="project" value="UniProtKB-UniRule"/>
</dbReference>
<evidence type="ECO:0000256" key="14">
    <source>
        <dbReference type="HAMAP-Rule" id="MF_03216"/>
    </source>
</evidence>
<feature type="transmembrane region" description="Helical" evidence="15">
    <location>
        <begin position="205"/>
        <end position="228"/>
    </location>
</feature>
<dbReference type="PANTHER" id="PTHR15458">
    <property type="entry name" value="PHOSPHATIDYLETHANOLAMINE N-METHYLTRANSFERASE"/>
    <property type="match status" value="1"/>
</dbReference>
<dbReference type="Pfam" id="PF04191">
    <property type="entry name" value="PEMT"/>
    <property type="match status" value="1"/>
</dbReference>
<accession>A0A0D9PAZ4</accession>
<dbReference type="PANTHER" id="PTHR15458:SF5">
    <property type="entry name" value="PHOSPHATIDYLETHANOLAMINE N-METHYLTRANSFERASE"/>
    <property type="match status" value="1"/>
</dbReference>
<dbReference type="STRING" id="1291518.A0A0D9PAZ4"/>
<dbReference type="PROSITE" id="PS51599">
    <property type="entry name" value="SAM_PEMT_PEM2"/>
    <property type="match status" value="1"/>
</dbReference>
<dbReference type="AlphaFoldDB" id="A0A0D9PAZ4"/>
<feature type="binding site" evidence="14">
    <location>
        <begin position="182"/>
        <end position="184"/>
    </location>
    <ligand>
        <name>S-adenosyl-L-methionine</name>
        <dbReference type="ChEBI" id="CHEBI:59789"/>
    </ligand>
</feature>
<dbReference type="EMBL" id="KE384725">
    <property type="protein sequence ID" value="KJK81975.1"/>
    <property type="molecule type" value="Genomic_DNA"/>
</dbReference>
<evidence type="ECO:0000256" key="5">
    <source>
        <dbReference type="ARBA" id="ARBA00022679"/>
    </source>
</evidence>
<evidence type="ECO:0000256" key="2">
    <source>
        <dbReference type="ARBA" id="ARBA00005189"/>
    </source>
</evidence>
<dbReference type="GO" id="GO:0031966">
    <property type="term" value="C:mitochondrial membrane"/>
    <property type="evidence" value="ECO:0007669"/>
    <property type="project" value="UniProtKB-SubCell"/>
</dbReference>
<keyword evidence="12 14" id="KW-0594">Phospholipid biosynthesis</keyword>
<evidence type="ECO:0000256" key="9">
    <source>
        <dbReference type="ARBA" id="ARBA00022989"/>
    </source>
</evidence>
<feature type="topological domain" description="Cytoplasmic" evidence="14">
    <location>
        <begin position="151"/>
        <end position="177"/>
    </location>
</feature>
<evidence type="ECO:0000256" key="3">
    <source>
        <dbReference type="ARBA" id="ARBA00022516"/>
    </source>
</evidence>
<dbReference type="GO" id="GO:0032259">
    <property type="term" value="P:methylation"/>
    <property type="evidence" value="ECO:0007669"/>
    <property type="project" value="UniProtKB-KW"/>
</dbReference>
<feature type="topological domain" description="Lumenal" evidence="14">
    <location>
        <begin position="199"/>
        <end position="241"/>
    </location>
</feature>
<evidence type="ECO:0000256" key="7">
    <source>
        <dbReference type="ARBA" id="ARBA00022692"/>
    </source>
</evidence>
<gene>
    <name evidence="16" type="ORF">H634G_03239</name>
</gene>
<comment type="catalytic activity">
    <reaction evidence="14">
        <text>a 1,2-diacyl-sn-glycero-3-phospho-N-methylethanolamine + S-adenosyl-L-methionine = a 1,2-diacyl-sn-glycero-3-phospho-N,N-dimethylethanolamine + S-adenosyl-L-homocysteine + H(+)</text>
        <dbReference type="Rhea" id="RHEA:32735"/>
        <dbReference type="ChEBI" id="CHEBI:15378"/>
        <dbReference type="ChEBI" id="CHEBI:57856"/>
        <dbReference type="ChEBI" id="CHEBI:59789"/>
        <dbReference type="ChEBI" id="CHEBI:64572"/>
        <dbReference type="ChEBI" id="CHEBI:64573"/>
        <dbReference type="EC" id="2.1.1.71"/>
    </reaction>
</comment>
<evidence type="ECO:0000256" key="6">
    <source>
        <dbReference type="ARBA" id="ARBA00022691"/>
    </source>
</evidence>
<name>A0A0D9PAZ4_METAN</name>
<keyword evidence="3 14" id="KW-0444">Lipid biosynthesis</keyword>
<keyword evidence="10 14" id="KW-0443">Lipid metabolism</keyword>
<dbReference type="Gene3D" id="1.20.120.1630">
    <property type="match status" value="1"/>
</dbReference>
<comment type="function">
    <text evidence="14">Catalyzes the second two steps of the methylation pathway of phosphatidylcholine biosynthesis, the SAM-dependent methylation of phosphatidylmonomethylethanolamine (PMME) to phosphatidyldimethylethanolamine (PDME) and of PDME to phosphatidylcholine (PC).</text>
</comment>
<dbReference type="GO" id="GO:0006656">
    <property type="term" value="P:phosphatidylcholine biosynthetic process"/>
    <property type="evidence" value="ECO:0007669"/>
    <property type="project" value="UniProtKB-UniRule"/>
</dbReference>
<organism evidence="16 17">
    <name type="scientific">Metarhizium anisopliae BRIP 53293</name>
    <dbReference type="NCBI Taxonomy" id="1291518"/>
    <lineage>
        <taxon>Eukaryota</taxon>
        <taxon>Fungi</taxon>
        <taxon>Dikarya</taxon>
        <taxon>Ascomycota</taxon>
        <taxon>Pezizomycotina</taxon>
        <taxon>Sordariomycetes</taxon>
        <taxon>Hypocreomycetidae</taxon>
        <taxon>Hypocreales</taxon>
        <taxon>Clavicipitaceae</taxon>
        <taxon>Metarhizium</taxon>
    </lineage>
</organism>
<evidence type="ECO:0000256" key="12">
    <source>
        <dbReference type="ARBA" id="ARBA00023209"/>
    </source>
</evidence>
<dbReference type="EC" id="2.1.1.71" evidence="14"/>
<evidence type="ECO:0000256" key="15">
    <source>
        <dbReference type="SAM" id="Phobius"/>
    </source>
</evidence>
<keyword evidence="5 14" id="KW-0808">Transferase</keyword>
<comment type="catalytic activity">
    <reaction evidence="14">
        <text>a 1,2-diacyl-sn-glycero-3-phospho-N,N-dimethylethanolamine + S-adenosyl-L-methionine = a 1,2-diacyl-sn-glycero-3-phosphocholine + S-adenosyl-L-homocysteine + H(+)</text>
        <dbReference type="Rhea" id="RHEA:32739"/>
        <dbReference type="ChEBI" id="CHEBI:15378"/>
        <dbReference type="ChEBI" id="CHEBI:57643"/>
        <dbReference type="ChEBI" id="CHEBI:57856"/>
        <dbReference type="ChEBI" id="CHEBI:59789"/>
        <dbReference type="ChEBI" id="CHEBI:64572"/>
    </reaction>
</comment>
<evidence type="ECO:0000256" key="10">
    <source>
        <dbReference type="ARBA" id="ARBA00023098"/>
    </source>
</evidence>
<reference evidence="17" key="1">
    <citation type="journal article" date="2014" name="BMC Genomics">
        <title>The genome sequence of the biocontrol fungus Metarhizium anisopliae and comparative genomics of Metarhizium species.</title>
        <authorList>
            <person name="Pattemore J.A."/>
            <person name="Hane J.K."/>
            <person name="Williams A.H."/>
            <person name="Wilson B.A."/>
            <person name="Stodart B.J."/>
            <person name="Ash G.J."/>
        </authorList>
    </citation>
    <scope>NUCLEOTIDE SEQUENCE [LARGE SCALE GENOMIC DNA]</scope>
    <source>
        <strain evidence="17">BRIP 53293</strain>
    </source>
</reference>
<dbReference type="InterPro" id="IPR024960">
    <property type="entry name" value="PEMT/MFAP"/>
</dbReference>
<evidence type="ECO:0000256" key="13">
    <source>
        <dbReference type="ARBA" id="ARBA00023264"/>
    </source>
</evidence>
<evidence type="ECO:0000256" key="1">
    <source>
        <dbReference type="ARBA" id="ARBA00004969"/>
    </source>
</evidence>
<keyword evidence="14" id="KW-0496">Mitochondrion</keyword>
<evidence type="ECO:0000256" key="4">
    <source>
        <dbReference type="ARBA" id="ARBA00022603"/>
    </source>
</evidence>
<comment type="pathway">
    <text evidence="1 14">Phospholipid metabolism; phosphatidylcholine biosynthesis.</text>
</comment>
<keyword evidence="11 14" id="KW-0472">Membrane</keyword>
<feature type="topological domain" description="Cytoplasmic" evidence="14">
    <location>
        <begin position="263"/>
        <end position="289"/>
    </location>
</feature>
<sequence length="289" mass="31930">MPINGHARPSKGIWARQAATAHRMLPWLSSSILAASSFHLFHPHFPIFALLRHQTSTTSVLLSIALSLNQLSSASHVFPLLVTGGLCFYLPQSHILSTMTSSLGNLIDYVDFDKRSLLEYHNKILTKLFGGNAKAANYGLAVAIFSLGLFRDWLYKVALLEQPSHPLLETIYSQAAAYMLFAAGNTLVISSTYRLGIRGTFLGDYFGFLLDEMVTGFPFNVTGAPMYWGSTMSFLGTALFFGKPAGLLLTLWVYLVYVVALRFEDPFTAGIYAKRDRERAAAKSGKKQN</sequence>
<dbReference type="InterPro" id="IPR007318">
    <property type="entry name" value="Phopholipid_MeTrfase"/>
</dbReference>
<keyword evidence="9 14" id="KW-1133">Transmembrane helix</keyword>
<keyword evidence="6 14" id="KW-0949">S-adenosyl-L-methionine</keyword>
<keyword evidence="4 14" id="KW-0489">Methyltransferase</keyword>
<comment type="caution">
    <text evidence="14">Lacks conserved residue(s) required for the propagation of feature annotation.</text>
</comment>
<feature type="transmembrane region" description="Helical" evidence="15">
    <location>
        <begin position="175"/>
        <end position="193"/>
    </location>
</feature>
<evidence type="ECO:0000313" key="16">
    <source>
        <dbReference type="EMBL" id="KJK81975.1"/>
    </source>
</evidence>
<keyword evidence="7 14" id="KW-0812">Transmembrane</keyword>
<evidence type="ECO:0000256" key="11">
    <source>
        <dbReference type="ARBA" id="ARBA00023136"/>
    </source>
</evidence>
<feature type="intramembrane region" description="Helical" evidence="14">
    <location>
        <begin position="93"/>
        <end position="113"/>
    </location>
</feature>
<evidence type="ECO:0000256" key="8">
    <source>
        <dbReference type="ARBA" id="ARBA00022824"/>
    </source>
</evidence>
<keyword evidence="8 14" id="KW-0256">Endoplasmic reticulum</keyword>
<keyword evidence="17" id="KW-1185">Reference proteome</keyword>